<evidence type="ECO:0000313" key="3">
    <source>
        <dbReference type="EMBL" id="MBD5778069.1"/>
    </source>
</evidence>
<feature type="transmembrane region" description="Helical" evidence="2">
    <location>
        <begin position="108"/>
        <end position="126"/>
    </location>
</feature>
<feature type="transmembrane region" description="Helical" evidence="2">
    <location>
        <begin position="356"/>
        <end position="381"/>
    </location>
</feature>
<dbReference type="RefSeq" id="WP_191615195.1">
    <property type="nucleotide sequence ID" value="NZ_JACYFG010000002.1"/>
</dbReference>
<dbReference type="PANTHER" id="PTHR11328">
    <property type="entry name" value="MAJOR FACILITATOR SUPERFAMILY DOMAIN-CONTAINING PROTEIN"/>
    <property type="match status" value="1"/>
</dbReference>
<keyword evidence="4" id="KW-1185">Reference proteome</keyword>
<comment type="similarity">
    <text evidence="1">Belongs to the sodium:galactoside symporter (TC 2.A.2) family.</text>
</comment>
<comment type="caution">
    <text evidence="3">The sequence shown here is derived from an EMBL/GenBank/DDBJ whole genome shotgun (WGS) entry which is preliminary data.</text>
</comment>
<reference evidence="3" key="1">
    <citation type="submission" date="2020-09" db="EMBL/GenBank/DDBJ databases">
        <title>Pelagicoccus enzymogenes sp. nov. with an EPS production, isolated from marine sediment.</title>
        <authorList>
            <person name="Feng X."/>
        </authorList>
    </citation>
    <scope>NUCLEOTIDE SEQUENCE</scope>
    <source>
        <strain evidence="3">NFK12</strain>
    </source>
</reference>
<dbReference type="GO" id="GO:0015293">
    <property type="term" value="F:symporter activity"/>
    <property type="evidence" value="ECO:0007669"/>
    <property type="project" value="InterPro"/>
</dbReference>
<feature type="transmembrane region" description="Helical" evidence="2">
    <location>
        <begin position="259"/>
        <end position="279"/>
    </location>
</feature>
<feature type="transmembrane region" description="Helical" evidence="2">
    <location>
        <begin position="445"/>
        <end position="467"/>
    </location>
</feature>
<feature type="transmembrane region" description="Helical" evidence="2">
    <location>
        <begin position="138"/>
        <end position="163"/>
    </location>
</feature>
<gene>
    <name evidence="3" type="ORF">IEN85_00985</name>
</gene>
<accession>A0A927F550</accession>
<feature type="transmembrane region" description="Helical" evidence="2">
    <location>
        <begin position="210"/>
        <end position="231"/>
    </location>
</feature>
<feature type="transmembrane region" description="Helical" evidence="2">
    <location>
        <begin position="184"/>
        <end position="204"/>
    </location>
</feature>
<keyword evidence="2" id="KW-0812">Transmembrane</keyword>
<dbReference type="GO" id="GO:0005886">
    <property type="term" value="C:plasma membrane"/>
    <property type="evidence" value="ECO:0007669"/>
    <property type="project" value="TreeGrafter"/>
</dbReference>
<dbReference type="EMBL" id="JACYFG010000002">
    <property type="protein sequence ID" value="MBD5778069.1"/>
    <property type="molecule type" value="Genomic_DNA"/>
</dbReference>
<name>A0A927F550_9BACT</name>
<dbReference type="PANTHER" id="PTHR11328:SF24">
    <property type="entry name" value="MAJOR FACILITATOR SUPERFAMILY (MFS) PROFILE DOMAIN-CONTAINING PROTEIN"/>
    <property type="match status" value="1"/>
</dbReference>
<protein>
    <submittedName>
        <fullName evidence="3">MFS transporter</fullName>
    </submittedName>
</protein>
<organism evidence="3 4">
    <name type="scientific">Pelagicoccus enzymogenes</name>
    <dbReference type="NCBI Taxonomy" id="2773457"/>
    <lineage>
        <taxon>Bacteria</taxon>
        <taxon>Pseudomonadati</taxon>
        <taxon>Verrucomicrobiota</taxon>
        <taxon>Opitutia</taxon>
        <taxon>Puniceicoccales</taxon>
        <taxon>Pelagicoccaceae</taxon>
        <taxon>Pelagicoccus</taxon>
    </lineage>
</organism>
<dbReference type="AlphaFoldDB" id="A0A927F550"/>
<dbReference type="GO" id="GO:0008643">
    <property type="term" value="P:carbohydrate transport"/>
    <property type="evidence" value="ECO:0007669"/>
    <property type="project" value="InterPro"/>
</dbReference>
<dbReference type="Pfam" id="PF13347">
    <property type="entry name" value="MFS_2"/>
    <property type="match status" value="1"/>
</dbReference>
<keyword evidence="2" id="KW-1133">Transmembrane helix</keyword>
<feature type="transmembrane region" description="Helical" evidence="2">
    <location>
        <begin position="331"/>
        <end position="350"/>
    </location>
</feature>
<sequence>MIESESNSRSLSGDALFKREGEDRLTKPEDKVSLGEKSALGSGYLSLFFGNMAVNSLAMPVYNMTLHVSPILLGTALSIPRLWDAITDPAVGYISDNLHTRWGRRRPLIVLGAILQAIAFGMIWMVPMDWGEKAMAGYLLGSLLVFYTCYTIFGVPLTSLTFEMTPDYKERTRVTSFCGFFHKIGELGYSWLFPLATLSVFGSVMYGVRFVGWVVAILLLGVVGILPGIFVKERYYKVSKKQKKVKFWSSAAESLKNKAFAVLVGLTICQIVAGMFASSTDYYLIVYYMFDGDITEGSHWKAVLSTAYAIVGIVSIYPINWLSNRYGKKTALNVIFAMVFFGSIGKWVLYTPGNPWKILIDPLFCGPIWTAIAVLLPSMVADICDDDELRHGQRREGMFGSVFLWIQKVGYSLSIFGMTIALQVSGFDAERGGDQSSESILTLRLFLAISTAVWAILAIAILFFYPITRQRAYETRDALEERRGTV</sequence>
<evidence type="ECO:0000256" key="2">
    <source>
        <dbReference type="SAM" id="Phobius"/>
    </source>
</evidence>
<evidence type="ECO:0000256" key="1">
    <source>
        <dbReference type="ARBA" id="ARBA00009617"/>
    </source>
</evidence>
<evidence type="ECO:0000313" key="4">
    <source>
        <dbReference type="Proteomes" id="UP000622317"/>
    </source>
</evidence>
<dbReference type="Gene3D" id="1.20.1250.20">
    <property type="entry name" value="MFS general substrate transporter like domains"/>
    <property type="match status" value="2"/>
</dbReference>
<dbReference type="InterPro" id="IPR039672">
    <property type="entry name" value="MFS_2"/>
</dbReference>
<feature type="transmembrane region" description="Helical" evidence="2">
    <location>
        <begin position="299"/>
        <end position="319"/>
    </location>
</feature>
<dbReference type="Proteomes" id="UP000622317">
    <property type="component" value="Unassembled WGS sequence"/>
</dbReference>
<keyword evidence="2" id="KW-0472">Membrane</keyword>
<dbReference type="SUPFAM" id="SSF103473">
    <property type="entry name" value="MFS general substrate transporter"/>
    <property type="match status" value="1"/>
</dbReference>
<dbReference type="InterPro" id="IPR036259">
    <property type="entry name" value="MFS_trans_sf"/>
</dbReference>
<proteinExistence type="inferred from homology"/>
<feature type="transmembrane region" description="Helical" evidence="2">
    <location>
        <begin position="402"/>
        <end position="425"/>
    </location>
</feature>